<reference evidence="2" key="1">
    <citation type="journal article" date="2022" name="Mol. Ecol. Resour.">
        <title>The genomes of chicory, endive, great burdock and yacon provide insights into Asteraceae palaeo-polyploidization history and plant inulin production.</title>
        <authorList>
            <person name="Fan W."/>
            <person name="Wang S."/>
            <person name="Wang H."/>
            <person name="Wang A."/>
            <person name="Jiang F."/>
            <person name="Liu H."/>
            <person name="Zhao H."/>
            <person name="Xu D."/>
            <person name="Zhang Y."/>
        </authorList>
    </citation>
    <scope>NUCLEOTIDE SEQUENCE [LARGE SCALE GENOMIC DNA]</scope>
    <source>
        <strain evidence="2">cv. Niubang</strain>
    </source>
</reference>
<dbReference type="EMBL" id="CM042058">
    <property type="protein sequence ID" value="KAI3685158.1"/>
    <property type="molecule type" value="Genomic_DNA"/>
</dbReference>
<sequence>MVAISLYRGKLHRPSDAPRQWLMPARKITLKDFKILLQRRSRALSRLQSTTSNLNPNSGTEQPQSDPSLEYIVKDTNALKVDDEKLVDELPNSNEDDNAKKGSSGDDCLVIPSGELEVADVKAVVTENDSNAAVDDLPQEDKTQATSEHQLVPSKDDTLSDKEKRKKEVEEKLQILNERKHKLVQVLKQILHAEEELRRRSNVQGITGCPSVSLQVDVTNDSGSMSKHITPRPGSEGNCAGDVEGVDGDDVSNQNMHSRNMTRMSSMSPSSDSLHRRAPFSMTANFTHGIHMQVSNPSRGTLGVAASSPSRFAPTPTVQQGNPASLPTVSVTGTNYVASSPSPAGSGGTSVFRDARLPSPWN</sequence>
<proteinExistence type="predicted"/>
<evidence type="ECO:0000313" key="1">
    <source>
        <dbReference type="EMBL" id="KAI3685158.1"/>
    </source>
</evidence>
<accession>A0ACB8YJ31</accession>
<keyword evidence="2" id="KW-1185">Reference proteome</keyword>
<organism evidence="1 2">
    <name type="scientific">Arctium lappa</name>
    <name type="common">Greater burdock</name>
    <name type="synonym">Lappa major</name>
    <dbReference type="NCBI Taxonomy" id="4217"/>
    <lineage>
        <taxon>Eukaryota</taxon>
        <taxon>Viridiplantae</taxon>
        <taxon>Streptophyta</taxon>
        <taxon>Embryophyta</taxon>
        <taxon>Tracheophyta</taxon>
        <taxon>Spermatophyta</taxon>
        <taxon>Magnoliopsida</taxon>
        <taxon>eudicotyledons</taxon>
        <taxon>Gunneridae</taxon>
        <taxon>Pentapetalae</taxon>
        <taxon>asterids</taxon>
        <taxon>campanulids</taxon>
        <taxon>Asterales</taxon>
        <taxon>Asteraceae</taxon>
        <taxon>Carduoideae</taxon>
        <taxon>Cardueae</taxon>
        <taxon>Arctiinae</taxon>
        <taxon>Arctium</taxon>
    </lineage>
</organism>
<gene>
    <name evidence="1" type="ORF">L6452_34394</name>
</gene>
<evidence type="ECO:0000313" key="2">
    <source>
        <dbReference type="Proteomes" id="UP001055879"/>
    </source>
</evidence>
<reference evidence="1 2" key="2">
    <citation type="journal article" date="2022" name="Mol. Ecol. Resour.">
        <title>The genomes of chicory, endive, great burdock and yacon provide insights into Asteraceae paleo-polyploidization history and plant inulin production.</title>
        <authorList>
            <person name="Fan W."/>
            <person name="Wang S."/>
            <person name="Wang H."/>
            <person name="Wang A."/>
            <person name="Jiang F."/>
            <person name="Liu H."/>
            <person name="Zhao H."/>
            <person name="Xu D."/>
            <person name="Zhang Y."/>
        </authorList>
    </citation>
    <scope>NUCLEOTIDE SEQUENCE [LARGE SCALE GENOMIC DNA]</scope>
    <source>
        <strain evidence="2">cv. Niubang</strain>
    </source>
</reference>
<dbReference type="Proteomes" id="UP001055879">
    <property type="component" value="Linkage Group LG12"/>
</dbReference>
<protein>
    <submittedName>
        <fullName evidence="1">Uncharacterized protein</fullName>
    </submittedName>
</protein>
<comment type="caution">
    <text evidence="1">The sequence shown here is derived from an EMBL/GenBank/DDBJ whole genome shotgun (WGS) entry which is preliminary data.</text>
</comment>
<name>A0ACB8YJ31_ARCLA</name>